<reference evidence="2" key="1">
    <citation type="submission" date="2018-02" db="EMBL/GenBank/DDBJ databases">
        <title>Rhizophora mucronata_Transcriptome.</title>
        <authorList>
            <person name="Meera S.P."/>
            <person name="Sreeshan A."/>
            <person name="Augustine A."/>
        </authorList>
    </citation>
    <scope>NUCLEOTIDE SEQUENCE</scope>
    <source>
        <tissue evidence="2">Leaf</tissue>
    </source>
</reference>
<keyword evidence="1" id="KW-0472">Membrane</keyword>
<organism evidence="2">
    <name type="scientific">Rhizophora mucronata</name>
    <name type="common">Asiatic mangrove</name>
    <dbReference type="NCBI Taxonomy" id="61149"/>
    <lineage>
        <taxon>Eukaryota</taxon>
        <taxon>Viridiplantae</taxon>
        <taxon>Streptophyta</taxon>
        <taxon>Embryophyta</taxon>
        <taxon>Tracheophyta</taxon>
        <taxon>Spermatophyta</taxon>
        <taxon>Magnoliopsida</taxon>
        <taxon>eudicotyledons</taxon>
        <taxon>Gunneridae</taxon>
        <taxon>Pentapetalae</taxon>
        <taxon>rosids</taxon>
        <taxon>fabids</taxon>
        <taxon>Malpighiales</taxon>
        <taxon>Rhizophoraceae</taxon>
        <taxon>Rhizophora</taxon>
    </lineage>
</organism>
<feature type="transmembrane region" description="Helical" evidence="1">
    <location>
        <begin position="42"/>
        <end position="60"/>
    </location>
</feature>
<protein>
    <submittedName>
        <fullName evidence="2">Uncharacterized protein</fullName>
    </submittedName>
</protein>
<sequence length="61" mass="7104">MDVLFFDFNFVGFFYSSEYCCIVSFAVFHYDCACSLSLVVNHFLKFLFLCIWFVSLSNSLG</sequence>
<evidence type="ECO:0000313" key="2">
    <source>
        <dbReference type="EMBL" id="MBW91723.1"/>
    </source>
</evidence>
<feature type="transmembrane region" description="Helical" evidence="1">
    <location>
        <begin position="12"/>
        <end position="30"/>
    </location>
</feature>
<dbReference type="AlphaFoldDB" id="A0A2P2JE24"/>
<name>A0A2P2JE24_RHIMU</name>
<accession>A0A2P2JE24</accession>
<evidence type="ECO:0000256" key="1">
    <source>
        <dbReference type="SAM" id="Phobius"/>
    </source>
</evidence>
<keyword evidence="1" id="KW-0812">Transmembrane</keyword>
<dbReference type="EMBL" id="GGEC01011240">
    <property type="protein sequence ID" value="MBW91723.1"/>
    <property type="molecule type" value="Transcribed_RNA"/>
</dbReference>
<dbReference type="EMBL" id="GGEC01011238">
    <property type="protein sequence ID" value="MBW91721.1"/>
    <property type="molecule type" value="Transcribed_RNA"/>
</dbReference>
<proteinExistence type="predicted"/>
<dbReference type="EMBL" id="GGEC01011239">
    <property type="protein sequence ID" value="MBW91722.1"/>
    <property type="molecule type" value="Transcribed_RNA"/>
</dbReference>
<keyword evidence="1" id="KW-1133">Transmembrane helix</keyword>